<reference evidence="1 2" key="1">
    <citation type="submission" date="2024-01" db="EMBL/GenBank/DDBJ databases">
        <title>Genomic insights into the taxonomy and metabolism of the cyanobacterium Pannus brasiliensis CCIBt3594.</title>
        <authorList>
            <person name="Machado M."/>
            <person name="Botero N.B."/>
            <person name="Andreote A.P.D."/>
            <person name="Feitosa A.M.T."/>
            <person name="Popin R."/>
            <person name="Sivonen K."/>
            <person name="Fiore M.F."/>
        </authorList>
    </citation>
    <scope>NUCLEOTIDE SEQUENCE [LARGE SCALE GENOMIC DNA]</scope>
    <source>
        <strain evidence="1 2">CCIBt3594</strain>
    </source>
</reference>
<organism evidence="1 2">
    <name type="scientific">Pannus brasiliensis CCIBt3594</name>
    <dbReference type="NCBI Taxonomy" id="1427578"/>
    <lineage>
        <taxon>Bacteria</taxon>
        <taxon>Bacillati</taxon>
        <taxon>Cyanobacteriota</taxon>
        <taxon>Cyanophyceae</taxon>
        <taxon>Oscillatoriophycideae</taxon>
        <taxon>Chroococcales</taxon>
        <taxon>Microcystaceae</taxon>
        <taxon>Pannus</taxon>
    </lineage>
</organism>
<dbReference type="AlphaFoldDB" id="A0AAW9QX13"/>
<comment type="caution">
    <text evidence="1">The sequence shown here is derived from an EMBL/GenBank/DDBJ whole genome shotgun (WGS) entry which is preliminary data.</text>
</comment>
<dbReference type="RefSeq" id="WP_332864790.1">
    <property type="nucleotide sequence ID" value="NZ_JBAFSM010000014.1"/>
</dbReference>
<gene>
    <name evidence="1" type="ORF">V0288_09275</name>
</gene>
<accession>A0AAW9QX13</accession>
<keyword evidence="2" id="KW-1185">Reference proteome</keyword>
<evidence type="ECO:0000313" key="1">
    <source>
        <dbReference type="EMBL" id="MEG3437309.1"/>
    </source>
</evidence>
<name>A0AAW9QX13_9CHRO</name>
<sequence>MNTKIFEVYSFPGNHEGSVFEGLDTDSYKTCFTITLKDRKPYQSESLSLSQYLHGVSLESGKEFYLIPTVPKIEPHEEEGQLLVIASFVHYYAADIFREGLRNNPNGGVETFLRTSPKGHGMLVIYRGTAEDFEKATGIPIPYNLNYML</sequence>
<dbReference type="EMBL" id="JBAFSM010000014">
    <property type="protein sequence ID" value="MEG3437309.1"/>
    <property type="molecule type" value="Genomic_DNA"/>
</dbReference>
<evidence type="ECO:0000313" key="2">
    <source>
        <dbReference type="Proteomes" id="UP001328733"/>
    </source>
</evidence>
<protein>
    <submittedName>
        <fullName evidence="1">Uncharacterized protein</fullName>
    </submittedName>
</protein>
<dbReference type="Proteomes" id="UP001328733">
    <property type="component" value="Unassembled WGS sequence"/>
</dbReference>
<proteinExistence type="predicted"/>